<feature type="region of interest" description="Disordered" evidence="11">
    <location>
        <begin position="792"/>
        <end position="823"/>
    </location>
</feature>
<feature type="domain" description="Doublecortin" evidence="13">
    <location>
        <begin position="42"/>
        <end position="128"/>
    </location>
</feature>
<dbReference type="FunFam" id="1.10.510.10:FF:000571">
    <property type="entry name" value="Maternal embryonic leucine zipper kinase"/>
    <property type="match status" value="1"/>
</dbReference>
<accession>A0A8S9YYH1</accession>
<comment type="catalytic activity">
    <reaction evidence="8">
        <text>L-threonyl-[protein] + ATP = O-phospho-L-threonyl-[protein] + ADP + H(+)</text>
        <dbReference type="Rhea" id="RHEA:46608"/>
        <dbReference type="Rhea" id="RHEA-COMP:11060"/>
        <dbReference type="Rhea" id="RHEA-COMP:11605"/>
        <dbReference type="ChEBI" id="CHEBI:15378"/>
        <dbReference type="ChEBI" id="CHEBI:30013"/>
        <dbReference type="ChEBI" id="CHEBI:30616"/>
        <dbReference type="ChEBI" id="CHEBI:61977"/>
        <dbReference type="ChEBI" id="CHEBI:456216"/>
        <dbReference type="EC" id="2.7.11.1"/>
    </reaction>
</comment>
<dbReference type="InterPro" id="IPR017441">
    <property type="entry name" value="Protein_kinase_ATP_BS"/>
</dbReference>
<dbReference type="InterPro" id="IPR003533">
    <property type="entry name" value="Doublecortin_dom"/>
</dbReference>
<proteinExistence type="inferred from homology"/>
<organism evidence="14 15">
    <name type="scientific">Paragonimus skrjabini miyazakii</name>
    <dbReference type="NCBI Taxonomy" id="59628"/>
    <lineage>
        <taxon>Eukaryota</taxon>
        <taxon>Metazoa</taxon>
        <taxon>Spiralia</taxon>
        <taxon>Lophotrochozoa</taxon>
        <taxon>Platyhelminthes</taxon>
        <taxon>Trematoda</taxon>
        <taxon>Digenea</taxon>
        <taxon>Plagiorchiida</taxon>
        <taxon>Troglotremata</taxon>
        <taxon>Troglotrematidae</taxon>
        <taxon>Paragonimus</taxon>
    </lineage>
</organism>
<dbReference type="PANTHER" id="PTHR24347">
    <property type="entry name" value="SERINE/THREONINE-PROTEIN KINASE"/>
    <property type="match status" value="1"/>
</dbReference>
<comment type="similarity">
    <text evidence="1">Belongs to the protein kinase superfamily. CAMK Ser/Thr protein kinase family. CaMK subfamily.</text>
</comment>
<dbReference type="SMART" id="SM00537">
    <property type="entry name" value="DCX"/>
    <property type="match status" value="1"/>
</dbReference>
<keyword evidence="6" id="KW-0418">Kinase</keyword>
<dbReference type="EC" id="2.7.11.1" evidence="2"/>
<feature type="binding site" evidence="10">
    <location>
        <position position="885"/>
    </location>
    <ligand>
        <name>ATP</name>
        <dbReference type="ChEBI" id="CHEBI:30616"/>
    </ligand>
</feature>
<dbReference type="SUPFAM" id="SSF89837">
    <property type="entry name" value="Doublecortin (DC)"/>
    <property type="match status" value="1"/>
</dbReference>
<feature type="compositionally biased region" description="Polar residues" evidence="11">
    <location>
        <begin position="812"/>
        <end position="823"/>
    </location>
</feature>
<keyword evidence="15" id="KW-1185">Reference proteome</keyword>
<keyword evidence="7 10" id="KW-0067">ATP-binding</keyword>
<dbReference type="Proteomes" id="UP000822476">
    <property type="component" value="Unassembled WGS sequence"/>
</dbReference>
<evidence type="ECO:0000256" key="4">
    <source>
        <dbReference type="ARBA" id="ARBA00022679"/>
    </source>
</evidence>
<dbReference type="Pfam" id="PF03607">
    <property type="entry name" value="DCX"/>
    <property type="match status" value="1"/>
</dbReference>
<evidence type="ECO:0000256" key="11">
    <source>
        <dbReference type="SAM" id="MobiDB-lite"/>
    </source>
</evidence>
<dbReference type="InterPro" id="IPR036572">
    <property type="entry name" value="Doublecortin_dom_sf"/>
</dbReference>
<evidence type="ECO:0000256" key="8">
    <source>
        <dbReference type="ARBA" id="ARBA00047899"/>
    </source>
</evidence>
<keyword evidence="3" id="KW-0723">Serine/threonine-protein kinase</keyword>
<evidence type="ECO:0000256" key="6">
    <source>
        <dbReference type="ARBA" id="ARBA00022777"/>
    </source>
</evidence>
<comment type="caution">
    <text evidence="14">The sequence shown here is derived from an EMBL/GenBank/DDBJ whole genome shotgun (WGS) entry which is preliminary data.</text>
</comment>
<dbReference type="SMART" id="SM00220">
    <property type="entry name" value="S_TKc"/>
    <property type="match status" value="1"/>
</dbReference>
<keyword evidence="5 10" id="KW-0547">Nucleotide-binding</keyword>
<dbReference type="PROSITE" id="PS00108">
    <property type="entry name" value="PROTEIN_KINASE_ST"/>
    <property type="match status" value="1"/>
</dbReference>
<dbReference type="EMBL" id="JTDE01001911">
    <property type="protein sequence ID" value="KAF7258153.1"/>
    <property type="molecule type" value="Genomic_DNA"/>
</dbReference>
<evidence type="ECO:0000256" key="10">
    <source>
        <dbReference type="PROSITE-ProRule" id="PRU10141"/>
    </source>
</evidence>
<feature type="domain" description="Protein kinase" evidence="12">
    <location>
        <begin position="856"/>
        <end position="1113"/>
    </location>
</feature>
<dbReference type="GO" id="GO:0004674">
    <property type="term" value="F:protein serine/threonine kinase activity"/>
    <property type="evidence" value="ECO:0007669"/>
    <property type="project" value="UniProtKB-KW"/>
</dbReference>
<evidence type="ECO:0000256" key="3">
    <source>
        <dbReference type="ARBA" id="ARBA00022527"/>
    </source>
</evidence>
<feature type="compositionally biased region" description="Polar residues" evidence="11">
    <location>
        <begin position="460"/>
        <end position="477"/>
    </location>
</feature>
<dbReference type="InterPro" id="IPR000719">
    <property type="entry name" value="Prot_kinase_dom"/>
</dbReference>
<keyword evidence="4" id="KW-0808">Transferase</keyword>
<dbReference type="Gene3D" id="3.10.20.230">
    <property type="entry name" value="Doublecortin domain"/>
    <property type="match status" value="2"/>
</dbReference>
<evidence type="ECO:0000256" key="5">
    <source>
        <dbReference type="ARBA" id="ARBA00022741"/>
    </source>
</evidence>
<dbReference type="AlphaFoldDB" id="A0A8S9YYH1"/>
<evidence type="ECO:0000256" key="9">
    <source>
        <dbReference type="ARBA" id="ARBA00048679"/>
    </source>
</evidence>
<evidence type="ECO:0000313" key="15">
    <source>
        <dbReference type="Proteomes" id="UP000822476"/>
    </source>
</evidence>
<dbReference type="OrthoDB" id="1738954at2759"/>
<evidence type="ECO:0000259" key="13">
    <source>
        <dbReference type="PROSITE" id="PS50309"/>
    </source>
</evidence>
<feature type="region of interest" description="Disordered" evidence="11">
    <location>
        <begin position="723"/>
        <end position="760"/>
    </location>
</feature>
<gene>
    <name evidence="14" type="ORF">EG68_06266</name>
</gene>
<name>A0A8S9YYH1_9TREM</name>
<evidence type="ECO:0000256" key="1">
    <source>
        <dbReference type="ARBA" id="ARBA00005354"/>
    </source>
</evidence>
<dbReference type="InterPro" id="IPR008271">
    <property type="entry name" value="Ser/Thr_kinase_AS"/>
</dbReference>
<protein>
    <recommendedName>
        <fullName evidence="2">non-specific serine/threonine protein kinase</fullName>
        <ecNumber evidence="2">2.7.11.1</ecNumber>
    </recommendedName>
</protein>
<dbReference type="Pfam" id="PF00069">
    <property type="entry name" value="Pkinase"/>
    <property type="match status" value="1"/>
</dbReference>
<dbReference type="PROSITE" id="PS00107">
    <property type="entry name" value="PROTEIN_KINASE_ATP"/>
    <property type="match status" value="1"/>
</dbReference>
<dbReference type="PROSITE" id="PS50309">
    <property type="entry name" value="DC"/>
    <property type="match status" value="1"/>
</dbReference>
<dbReference type="FunFam" id="3.30.200.20:FF:000042">
    <property type="entry name" value="Aurora kinase A"/>
    <property type="match status" value="1"/>
</dbReference>
<dbReference type="GO" id="GO:0005524">
    <property type="term" value="F:ATP binding"/>
    <property type="evidence" value="ECO:0007669"/>
    <property type="project" value="UniProtKB-UniRule"/>
</dbReference>
<reference evidence="14" key="1">
    <citation type="submission" date="2019-07" db="EMBL/GenBank/DDBJ databases">
        <title>Annotation for the trematode Paragonimus miyazaki's.</title>
        <authorList>
            <person name="Choi Y.-J."/>
        </authorList>
    </citation>
    <scope>NUCLEOTIDE SEQUENCE</scope>
    <source>
        <strain evidence="14">Japan</strain>
    </source>
</reference>
<evidence type="ECO:0000256" key="2">
    <source>
        <dbReference type="ARBA" id="ARBA00012513"/>
    </source>
</evidence>
<evidence type="ECO:0000256" key="7">
    <source>
        <dbReference type="ARBA" id="ARBA00022840"/>
    </source>
</evidence>
<sequence>MKSNINNFVKVNHNARYTFLKNMNEPPAYCKPYADEKLSKTLQIVVFINGNETFPGKVLNIDCEKCRDIGELFAKLTYFFPKSVYPPFGIRRIFTPKGRHRITSMKELKDGLSYVCAGPEAFRNLNYGALRKNLSRHVNTGRCLLPSVYSNIPPTGFRPLPNRLLTTDSKQPSQKYKWPSGVQDRMCAQSKWPDGKPNVVAVQTHPLGIQADKLCEQLQSPLTSNPLTVLSNTLQLVPPGGRTTGTRNLVVARPNLHGEGLTALKVVLTKVCVQTLGQVLCEISVAFGARWTNEPLRHLYSIIGREVRSVSELFDKRHRIFIGSGIQPIFGRITDHGYDELREAETRLPSINASPVSGVDIRAMLTTFWPKHPDPSSVVYQWEQRNARNGLVQKRVQEEGTKHNGRLPRIPQKPLPAMVTSNVICTKKDKTTEMTAFSKNPPNHVAGDGQRDSGFEEATTPASSSPKSVNTGTSEPAVSNPEEAIISCPEQGNMTVTNKLQQDNQTVHQSFNQNITSKLKCPAGESSRLATRWHSKGDGPKLLLPAISGYHTIIRGPRVMLVDSSRKNQLSHLRSELSAETEITTKPGDKTMTKRCRLPDIHTYVEVNKRLLNYRLSQRPVQLIDCASPQQSNIADRSVQFLPNKKPPTDRNVRNEAIGEAGTFALAKETSPKQLDGFEEQFLHKPTFLKTVPEHNEGGTASETLKNSGDKTKVPCLDATVDKQAENAGGTKKFNAQIEEEDLNSESSKQNRSPLKDMPITQRLPSIPKQLVLPAIGVKTEQVRKEDTVTKNGYSMNNSITHTEANKKQNDFKPSNENNWPTHGHQAQISTQEITWNLNNLQLCFIPDPELLQKRYHIGRILGDGNFAVVRLARRRETGQLYAMKIIDKAKLRGKENMLQNEISIMHQCNHPNIVRLIEEFETTKEVWLAMEFVKDGDLFDGITKSVKFSEPVAAVIVADLANALFYLHCRSIVHRDLKPENVLLWRQADGKIRVKLADFGLALEIRRNLYTICGTPTYIAPEILCERGYGLEVDMWALGIITYIMLCGFAPFRTPDRRQSKLFESIKRGVFVYLSPYWDDVSQAAKDLISQLLVVQPRKRLTALETITHPWVFAEGCTQNLEDPQATIQMDQQRRALRLNLEKRIHEITSNSQTLNNQFITAMQPTGPPSNSLPKLFHAVTKPAVVDAKPSPHFPGIYRRIS</sequence>
<evidence type="ECO:0000259" key="12">
    <source>
        <dbReference type="PROSITE" id="PS50011"/>
    </source>
</evidence>
<dbReference type="InterPro" id="IPR011009">
    <property type="entry name" value="Kinase-like_dom_sf"/>
</dbReference>
<comment type="catalytic activity">
    <reaction evidence="9">
        <text>L-seryl-[protein] + ATP = O-phospho-L-seryl-[protein] + ADP + H(+)</text>
        <dbReference type="Rhea" id="RHEA:17989"/>
        <dbReference type="Rhea" id="RHEA-COMP:9863"/>
        <dbReference type="Rhea" id="RHEA-COMP:11604"/>
        <dbReference type="ChEBI" id="CHEBI:15378"/>
        <dbReference type="ChEBI" id="CHEBI:29999"/>
        <dbReference type="ChEBI" id="CHEBI:30616"/>
        <dbReference type="ChEBI" id="CHEBI:83421"/>
        <dbReference type="ChEBI" id="CHEBI:456216"/>
        <dbReference type="EC" id="2.7.11.1"/>
    </reaction>
</comment>
<feature type="compositionally biased region" description="Polar residues" evidence="11">
    <location>
        <begin position="792"/>
        <end position="803"/>
    </location>
</feature>
<dbReference type="Gene3D" id="1.10.510.10">
    <property type="entry name" value="Transferase(Phosphotransferase) domain 1"/>
    <property type="match status" value="1"/>
</dbReference>
<feature type="region of interest" description="Disordered" evidence="11">
    <location>
        <begin position="433"/>
        <end position="479"/>
    </location>
</feature>
<dbReference type="SUPFAM" id="SSF56112">
    <property type="entry name" value="Protein kinase-like (PK-like)"/>
    <property type="match status" value="1"/>
</dbReference>
<evidence type="ECO:0000313" key="14">
    <source>
        <dbReference type="EMBL" id="KAF7258153.1"/>
    </source>
</evidence>
<dbReference type="PROSITE" id="PS50011">
    <property type="entry name" value="PROTEIN_KINASE_DOM"/>
    <property type="match status" value="1"/>
</dbReference>
<dbReference type="GO" id="GO:0035556">
    <property type="term" value="P:intracellular signal transduction"/>
    <property type="evidence" value="ECO:0007669"/>
    <property type="project" value="InterPro"/>
</dbReference>